<dbReference type="InterPro" id="IPR044925">
    <property type="entry name" value="His-Me_finger_sf"/>
</dbReference>
<dbReference type="PANTHER" id="PTHR13966">
    <property type="entry name" value="ENDONUCLEASE RELATED"/>
    <property type="match status" value="1"/>
</dbReference>
<dbReference type="InterPro" id="IPR040255">
    <property type="entry name" value="Non-specific_endonuclease"/>
</dbReference>
<sequence length="135" mass="14528">MASSFLLSNVAPQQAQFNRNAWAGLESATRECALNQRQLSVVTGTIGEGGTLKEEGRVVIPRQFYKLWVSSRGYRAWVMPNVGAGVPQKELSGSAYARFEVTLDELRKATGLNLAPGTSGEAKGRLCAASIPLSR</sequence>
<dbReference type="EMBL" id="BMPP01000025">
    <property type="protein sequence ID" value="GGK40964.1"/>
    <property type="molecule type" value="Genomic_DNA"/>
</dbReference>
<reference evidence="3" key="1">
    <citation type="journal article" date="2019" name="Int. J. Syst. Evol. Microbiol.">
        <title>The Global Catalogue of Microorganisms (GCM) 10K type strain sequencing project: providing services to taxonomists for standard genome sequencing and annotation.</title>
        <authorList>
            <consortium name="The Broad Institute Genomics Platform"/>
            <consortium name="The Broad Institute Genome Sequencing Center for Infectious Disease"/>
            <person name="Wu L."/>
            <person name="Ma J."/>
        </authorList>
    </citation>
    <scope>NUCLEOTIDE SEQUENCE [LARGE SCALE GENOMIC DNA]</scope>
    <source>
        <strain evidence="3">JCM 30331</strain>
    </source>
</reference>
<dbReference type="Proteomes" id="UP000647587">
    <property type="component" value="Unassembled WGS sequence"/>
</dbReference>
<evidence type="ECO:0000259" key="1">
    <source>
        <dbReference type="Pfam" id="PF01223"/>
    </source>
</evidence>
<dbReference type="SUPFAM" id="SSF54060">
    <property type="entry name" value="His-Me finger endonucleases"/>
    <property type="match status" value="1"/>
</dbReference>
<dbReference type="InterPro" id="IPR001604">
    <property type="entry name" value="Endo_G_ENPP1-like_dom"/>
</dbReference>
<dbReference type="InterPro" id="IPR044929">
    <property type="entry name" value="DNA/RNA_non-sp_Endonuclease_sf"/>
</dbReference>
<dbReference type="Gene3D" id="3.40.570.10">
    <property type="entry name" value="Extracellular Endonuclease, subunit A"/>
    <property type="match status" value="1"/>
</dbReference>
<feature type="domain" description="DNA/RNA non-specific endonuclease/pyrophosphatase/phosphodiesterase" evidence="1">
    <location>
        <begin position="1"/>
        <end position="119"/>
    </location>
</feature>
<evidence type="ECO:0000313" key="3">
    <source>
        <dbReference type="Proteomes" id="UP000647587"/>
    </source>
</evidence>
<accession>A0ABQ2F546</accession>
<gene>
    <name evidence="2" type="ORF">GCM10008955_38440</name>
</gene>
<dbReference type="PANTHER" id="PTHR13966:SF5">
    <property type="entry name" value="ENDONUCLEASE G, MITOCHONDRIAL"/>
    <property type="match status" value="1"/>
</dbReference>
<comment type="caution">
    <text evidence="2">The sequence shown here is derived from an EMBL/GenBank/DDBJ whole genome shotgun (WGS) entry which is preliminary data.</text>
</comment>
<proteinExistence type="predicted"/>
<name>A0ABQ2F546_9DEIO</name>
<evidence type="ECO:0000313" key="2">
    <source>
        <dbReference type="EMBL" id="GGK40964.1"/>
    </source>
</evidence>
<dbReference type="Pfam" id="PF01223">
    <property type="entry name" value="Endonuclease_NS"/>
    <property type="match status" value="1"/>
</dbReference>
<protein>
    <recommendedName>
        <fullName evidence="1">DNA/RNA non-specific endonuclease/pyrophosphatase/phosphodiesterase domain-containing protein</fullName>
    </recommendedName>
</protein>
<keyword evidence="3" id="KW-1185">Reference proteome</keyword>
<organism evidence="2 3">
    <name type="scientific">Deinococcus malanensis</name>
    <dbReference type="NCBI Taxonomy" id="1706855"/>
    <lineage>
        <taxon>Bacteria</taxon>
        <taxon>Thermotogati</taxon>
        <taxon>Deinococcota</taxon>
        <taxon>Deinococci</taxon>
        <taxon>Deinococcales</taxon>
        <taxon>Deinococcaceae</taxon>
        <taxon>Deinococcus</taxon>
    </lineage>
</organism>